<evidence type="ECO:0000313" key="2">
    <source>
        <dbReference type="Proteomes" id="UP000093514"/>
    </source>
</evidence>
<sequence length="293" mass="34219">MILFEFANIQKSKKIIAKRDQYLKELSPHEYALKMKKNESIKEKEFIEFLQSCVLEWEEGEILKLKDILSELKKELNLHINISKPIYIVKTNGLEEWNSAYTRENAIILPSKRINSDDKVKLKKLIIHELFHVISKNFPSLREKLYAILGYKKINNIILSDKLKSIKLTNPDAPTINYCTWVYLKKDLVPVVPIILIKADRKNIDSTQDILKSITTKMLILEEDDSYYKVLKESKLISRQDINRLKNPVANEMKYLEHPEEIIANSFTQVVTGDTSKISQELLNGIYKLLVRE</sequence>
<dbReference type="Proteomes" id="UP000093514">
    <property type="component" value="Unassembled WGS sequence"/>
</dbReference>
<accession>A0A1C0A907</accession>
<evidence type="ECO:0000313" key="1">
    <source>
        <dbReference type="EMBL" id="OCL26717.1"/>
    </source>
</evidence>
<reference evidence="1 2" key="2">
    <citation type="submission" date="2016-08" db="EMBL/GenBank/DDBJ databases">
        <title>Orenia metallireducens sp. nov. strain Z6, a Novel Metal-reducing Firmicute from the Deep Subsurface.</title>
        <authorList>
            <person name="Maxim B.I."/>
            <person name="Kenneth K."/>
            <person name="Flynn T.M."/>
            <person name="Oloughlin E.J."/>
            <person name="Locke R.A."/>
            <person name="Weber J.R."/>
            <person name="Egan S.M."/>
            <person name="Mackie R.I."/>
            <person name="Cann I.K."/>
        </authorList>
    </citation>
    <scope>NUCLEOTIDE SEQUENCE [LARGE SCALE GENOMIC DNA]</scope>
    <source>
        <strain evidence="1 2">Z6</strain>
    </source>
</reference>
<organism evidence="1 2">
    <name type="scientific">Orenia metallireducens</name>
    <dbReference type="NCBI Taxonomy" id="1413210"/>
    <lineage>
        <taxon>Bacteria</taxon>
        <taxon>Bacillati</taxon>
        <taxon>Bacillota</taxon>
        <taxon>Clostridia</taxon>
        <taxon>Halanaerobiales</taxon>
        <taxon>Halobacteroidaceae</taxon>
        <taxon>Orenia</taxon>
    </lineage>
</organism>
<proteinExistence type="predicted"/>
<protein>
    <submittedName>
        <fullName evidence="1">Uncharacterized protein</fullName>
    </submittedName>
</protein>
<gene>
    <name evidence="1" type="ORF">U472_12155</name>
</gene>
<dbReference type="AlphaFoldDB" id="A0A1C0A907"/>
<reference evidence="2" key="1">
    <citation type="submission" date="2016-07" db="EMBL/GenBank/DDBJ databases">
        <authorList>
            <person name="Florea S."/>
            <person name="Webb J.S."/>
            <person name="Jaromczyk J."/>
            <person name="Schardl C.L."/>
        </authorList>
    </citation>
    <scope>NUCLEOTIDE SEQUENCE [LARGE SCALE GENOMIC DNA]</scope>
    <source>
        <strain evidence="2">Z6</strain>
    </source>
</reference>
<keyword evidence="2" id="KW-1185">Reference proteome</keyword>
<dbReference type="RefSeq" id="WP_068718824.1">
    <property type="nucleotide sequence ID" value="NZ_LWDV01000009.1"/>
</dbReference>
<comment type="caution">
    <text evidence="1">The sequence shown here is derived from an EMBL/GenBank/DDBJ whole genome shotgun (WGS) entry which is preliminary data.</text>
</comment>
<name>A0A1C0A907_9FIRM</name>
<dbReference type="OrthoDB" id="9204554at2"/>
<dbReference type="EMBL" id="LWDV01000009">
    <property type="protein sequence ID" value="OCL26717.1"/>
    <property type="molecule type" value="Genomic_DNA"/>
</dbReference>